<evidence type="ECO:0000313" key="1">
    <source>
        <dbReference type="EMBL" id="CAG8755279.1"/>
    </source>
</evidence>
<dbReference type="Proteomes" id="UP000789525">
    <property type="component" value="Unassembled WGS sequence"/>
</dbReference>
<proteinExistence type="predicted"/>
<evidence type="ECO:0000313" key="2">
    <source>
        <dbReference type="Proteomes" id="UP000789525"/>
    </source>
</evidence>
<accession>A0ACA9QKC4</accession>
<feature type="non-terminal residue" evidence="1">
    <location>
        <position position="1"/>
    </location>
</feature>
<comment type="caution">
    <text evidence="1">The sequence shown here is derived from an EMBL/GenBank/DDBJ whole genome shotgun (WGS) entry which is preliminary data.</text>
</comment>
<keyword evidence="2" id="KW-1185">Reference proteome</keyword>
<dbReference type="EMBL" id="CAJVPT010055498">
    <property type="protein sequence ID" value="CAG8755279.1"/>
    <property type="molecule type" value="Genomic_DNA"/>
</dbReference>
<name>A0ACA9QKC4_9GLOM</name>
<organism evidence="1 2">
    <name type="scientific">Acaulospora colombiana</name>
    <dbReference type="NCBI Taxonomy" id="27376"/>
    <lineage>
        <taxon>Eukaryota</taxon>
        <taxon>Fungi</taxon>
        <taxon>Fungi incertae sedis</taxon>
        <taxon>Mucoromycota</taxon>
        <taxon>Glomeromycotina</taxon>
        <taxon>Glomeromycetes</taxon>
        <taxon>Diversisporales</taxon>
        <taxon>Acaulosporaceae</taxon>
        <taxon>Acaulospora</taxon>
    </lineage>
</organism>
<gene>
    <name evidence="1" type="ORF">ACOLOM_LOCUS12921</name>
</gene>
<sequence length="46" mass="4667">VQRQGSDQGNNDALIGKGSNDLSGDFLDGAVVAVITLASYEKGTGK</sequence>
<protein>
    <submittedName>
        <fullName evidence="1">14660_t:CDS:1</fullName>
    </submittedName>
</protein>
<feature type="non-terminal residue" evidence="1">
    <location>
        <position position="46"/>
    </location>
</feature>
<reference evidence="1" key="1">
    <citation type="submission" date="2021-06" db="EMBL/GenBank/DDBJ databases">
        <authorList>
            <person name="Kallberg Y."/>
            <person name="Tangrot J."/>
            <person name="Rosling A."/>
        </authorList>
    </citation>
    <scope>NUCLEOTIDE SEQUENCE</scope>
    <source>
        <strain evidence="1">CL356</strain>
    </source>
</reference>